<evidence type="ECO:0000259" key="15">
    <source>
        <dbReference type="PROSITE" id="PS50016"/>
    </source>
</evidence>
<protein>
    <recommendedName>
        <fullName evidence="15">PHD-type domain-containing protein</fullName>
    </recommendedName>
</protein>
<proteinExistence type="inferred from homology"/>
<keyword evidence="8 12" id="KW-0406">Ion transport</keyword>
<dbReference type="GO" id="GO:0008270">
    <property type="term" value="F:zinc ion binding"/>
    <property type="evidence" value="ECO:0007669"/>
    <property type="project" value="UniProtKB-KW"/>
</dbReference>
<dbReference type="OrthoDB" id="297496at2759"/>
<dbReference type="GO" id="GO:0005886">
    <property type="term" value="C:plasma membrane"/>
    <property type="evidence" value="ECO:0007669"/>
    <property type="project" value="TreeGrafter"/>
</dbReference>
<evidence type="ECO:0000256" key="8">
    <source>
        <dbReference type="ARBA" id="ARBA00023065"/>
    </source>
</evidence>
<dbReference type="InterPro" id="IPR019787">
    <property type="entry name" value="Znf_PHD-finger"/>
</dbReference>
<keyword evidence="2 12" id="KW-0813">Transport</keyword>
<reference evidence="16" key="1">
    <citation type="submission" date="2022-01" db="UniProtKB">
        <authorList>
            <consortium name="EnsemblMetazoa"/>
        </authorList>
    </citation>
    <scope>IDENTIFICATION</scope>
</reference>
<dbReference type="PANTHER" id="PTHR11003:SF335">
    <property type="entry name" value="POTASSIUM CHANNEL DOMAIN-CONTAINING PROTEIN"/>
    <property type="match status" value="1"/>
</dbReference>
<evidence type="ECO:0000256" key="4">
    <source>
        <dbReference type="ARBA" id="ARBA00022723"/>
    </source>
</evidence>
<name>A0A8I6TLQ5_CIMLE</name>
<evidence type="ECO:0000256" key="10">
    <source>
        <dbReference type="ARBA" id="ARBA00023303"/>
    </source>
</evidence>
<feature type="transmembrane region" description="Helical" evidence="14">
    <location>
        <begin position="441"/>
        <end position="462"/>
    </location>
</feature>
<evidence type="ECO:0000256" key="9">
    <source>
        <dbReference type="ARBA" id="ARBA00023136"/>
    </source>
</evidence>
<dbReference type="Gene3D" id="1.10.287.70">
    <property type="match status" value="1"/>
</dbReference>
<organism evidence="16 17">
    <name type="scientific">Cimex lectularius</name>
    <name type="common">Bed bug</name>
    <name type="synonym">Acanthia lectularia</name>
    <dbReference type="NCBI Taxonomy" id="79782"/>
    <lineage>
        <taxon>Eukaryota</taxon>
        <taxon>Metazoa</taxon>
        <taxon>Ecdysozoa</taxon>
        <taxon>Arthropoda</taxon>
        <taxon>Hexapoda</taxon>
        <taxon>Insecta</taxon>
        <taxon>Pterygota</taxon>
        <taxon>Neoptera</taxon>
        <taxon>Paraneoptera</taxon>
        <taxon>Hemiptera</taxon>
        <taxon>Heteroptera</taxon>
        <taxon>Panheteroptera</taxon>
        <taxon>Cimicomorpha</taxon>
        <taxon>Cimicidae</taxon>
        <taxon>Cimex</taxon>
    </lineage>
</organism>
<evidence type="ECO:0000256" key="12">
    <source>
        <dbReference type="RuleBase" id="RU003857"/>
    </source>
</evidence>
<keyword evidence="6" id="KW-0862">Zinc</keyword>
<evidence type="ECO:0000256" key="13">
    <source>
        <dbReference type="SAM" id="Coils"/>
    </source>
</evidence>
<dbReference type="GO" id="GO:0030322">
    <property type="term" value="P:stabilization of membrane potential"/>
    <property type="evidence" value="ECO:0007669"/>
    <property type="project" value="TreeGrafter"/>
</dbReference>
<dbReference type="GO" id="GO:0015271">
    <property type="term" value="F:outward rectifier potassium channel activity"/>
    <property type="evidence" value="ECO:0007669"/>
    <property type="project" value="TreeGrafter"/>
</dbReference>
<keyword evidence="7 14" id="KW-1133">Transmembrane helix</keyword>
<feature type="transmembrane region" description="Helical" evidence="14">
    <location>
        <begin position="332"/>
        <end position="355"/>
    </location>
</feature>
<dbReference type="PROSITE" id="PS01359">
    <property type="entry name" value="ZF_PHD_1"/>
    <property type="match status" value="1"/>
</dbReference>
<dbReference type="SMART" id="SM00249">
    <property type="entry name" value="PHD"/>
    <property type="match status" value="1"/>
</dbReference>
<dbReference type="AlphaFoldDB" id="A0A8I6TLQ5"/>
<dbReference type="SUPFAM" id="SSF57903">
    <property type="entry name" value="FYVE/PHD zinc finger"/>
    <property type="match status" value="1"/>
</dbReference>
<evidence type="ECO:0000256" key="5">
    <source>
        <dbReference type="ARBA" id="ARBA00022771"/>
    </source>
</evidence>
<dbReference type="GeneID" id="106662524"/>
<keyword evidence="17" id="KW-1185">Reference proteome</keyword>
<feature type="coiled-coil region" evidence="13">
    <location>
        <begin position="100"/>
        <end position="127"/>
    </location>
</feature>
<evidence type="ECO:0000256" key="14">
    <source>
        <dbReference type="SAM" id="Phobius"/>
    </source>
</evidence>
<feature type="transmembrane region" description="Helical" evidence="14">
    <location>
        <begin position="367"/>
        <end position="389"/>
    </location>
</feature>
<evidence type="ECO:0000313" key="16">
    <source>
        <dbReference type="EnsemblMetazoa" id="XP_024080680.1"/>
    </source>
</evidence>
<keyword evidence="13" id="KW-0175">Coiled coil</keyword>
<feature type="domain" description="PHD-type" evidence="15">
    <location>
        <begin position="5"/>
        <end position="63"/>
    </location>
</feature>
<dbReference type="CDD" id="cd15489">
    <property type="entry name" value="PHD_SF"/>
    <property type="match status" value="1"/>
</dbReference>
<evidence type="ECO:0000256" key="1">
    <source>
        <dbReference type="ARBA" id="ARBA00004141"/>
    </source>
</evidence>
<feature type="transmembrane region" description="Helical" evidence="14">
    <location>
        <begin position="492"/>
        <end position="515"/>
    </location>
</feature>
<dbReference type="InterPro" id="IPR001965">
    <property type="entry name" value="Znf_PHD"/>
</dbReference>
<keyword evidence="5 11" id="KW-0863">Zinc-finger</keyword>
<dbReference type="GO" id="GO:0022841">
    <property type="term" value="F:potassium ion leak channel activity"/>
    <property type="evidence" value="ECO:0007669"/>
    <property type="project" value="TreeGrafter"/>
</dbReference>
<evidence type="ECO:0000256" key="7">
    <source>
        <dbReference type="ARBA" id="ARBA00022989"/>
    </source>
</evidence>
<dbReference type="InterPro" id="IPR003280">
    <property type="entry name" value="2pore_dom_K_chnl"/>
</dbReference>
<dbReference type="InterPro" id="IPR013083">
    <property type="entry name" value="Znf_RING/FYVE/PHD"/>
</dbReference>
<dbReference type="Gene3D" id="3.30.40.10">
    <property type="entry name" value="Zinc/RING finger domain, C3HC4 (zinc finger)"/>
    <property type="match status" value="1"/>
</dbReference>
<dbReference type="InterPro" id="IPR013099">
    <property type="entry name" value="K_chnl_dom"/>
</dbReference>
<evidence type="ECO:0000256" key="3">
    <source>
        <dbReference type="ARBA" id="ARBA00022692"/>
    </source>
</evidence>
<dbReference type="EnsemblMetazoa" id="XM_024224912.1">
    <property type="protein sequence ID" value="XP_024080680.1"/>
    <property type="gene ID" value="LOC106662524"/>
</dbReference>
<comment type="similarity">
    <text evidence="12">Belongs to the two pore domain potassium channel (TC 1.A.1.8) family.</text>
</comment>
<dbReference type="PANTHER" id="PTHR11003">
    <property type="entry name" value="POTASSIUM CHANNEL, SUBFAMILY K"/>
    <property type="match status" value="1"/>
</dbReference>
<keyword evidence="10 12" id="KW-0407">Ion channel</keyword>
<dbReference type="SUPFAM" id="SSF81324">
    <property type="entry name" value="Voltage-gated potassium channels"/>
    <property type="match status" value="2"/>
</dbReference>
<evidence type="ECO:0000256" key="2">
    <source>
        <dbReference type="ARBA" id="ARBA00022448"/>
    </source>
</evidence>
<keyword evidence="9 14" id="KW-0472">Membrane</keyword>
<keyword evidence="3 12" id="KW-0812">Transmembrane</keyword>
<accession>A0A8I6TLQ5</accession>
<dbReference type="Proteomes" id="UP000494040">
    <property type="component" value="Unassembled WGS sequence"/>
</dbReference>
<feature type="transmembrane region" description="Helical" evidence="14">
    <location>
        <begin position="467"/>
        <end position="486"/>
    </location>
</feature>
<dbReference type="PROSITE" id="PS50016">
    <property type="entry name" value="ZF_PHD_2"/>
    <property type="match status" value="1"/>
</dbReference>
<evidence type="ECO:0000256" key="11">
    <source>
        <dbReference type="PROSITE-ProRule" id="PRU00146"/>
    </source>
</evidence>
<keyword evidence="4" id="KW-0479">Metal-binding</keyword>
<evidence type="ECO:0000313" key="17">
    <source>
        <dbReference type="Proteomes" id="UP000494040"/>
    </source>
</evidence>
<sequence length="543" mass="62789">MIAVKGRCTKCKKIIDIMDPGIVCSKCEKYYHGTCIDPTHNLKMLQNLVLHTKNWYCSKCIINVPQGDHTRTKEDRVNIQKKIDILFELRTILSMIDTSMSKMTDQCEELSRNAEELRTENNSLRRRIILHKIHGGESPKDFIDWHAKRKLLQIKDYTKPTKKKIPKSDEAIAKKNALFSYIEKNHNWKPYTSKREKTLSTPVIKHAIKHHRLGKQETAVFFSHVFISKVTQKWWHQCLLIIIIFLYTLIGAIIFYIIEGLLYELPLFYKVEKRRGELYGKLQEITQVVNNVLIENQLILNKTKNLLFDYFDFVQDIMNQYDDKATFQVEEMAWNFLGSIVFSATTCLTIGYGNIRPVTSIGKMLSVVYAVIGIPLFLILMATLGKTIITQLRKLLHKIRMCSRGCFLPKGEYGGNRSKSRATLGTLFIDFSEEEHPNLPLWLVFNLEVIYILIGTVIIIIFDIPDFLTAFCFTFESLTTIGFGAFVPGSNVFMIVFILYIIGGITVTVVCIHVAEDIYRNRLNFATRKLGLTTENYIERHLK</sequence>
<dbReference type="RefSeq" id="XP_024080680.1">
    <property type="nucleotide sequence ID" value="XM_024224912.1"/>
</dbReference>
<feature type="transmembrane region" description="Helical" evidence="14">
    <location>
        <begin position="238"/>
        <end position="258"/>
    </location>
</feature>
<dbReference type="Pfam" id="PF07885">
    <property type="entry name" value="Ion_trans_2"/>
    <property type="match status" value="2"/>
</dbReference>
<dbReference type="OMA" id="WLLICIC"/>
<dbReference type="InterPro" id="IPR011011">
    <property type="entry name" value="Znf_FYVE_PHD"/>
</dbReference>
<comment type="subcellular location">
    <subcellularLocation>
        <location evidence="1">Membrane</location>
        <topology evidence="1">Multi-pass membrane protein</topology>
    </subcellularLocation>
</comment>
<dbReference type="InterPro" id="IPR019786">
    <property type="entry name" value="Zinc_finger_PHD-type_CS"/>
</dbReference>
<dbReference type="PRINTS" id="PR01333">
    <property type="entry name" value="2POREKCHANEL"/>
</dbReference>
<dbReference type="KEGG" id="clec:106662524"/>
<evidence type="ECO:0000256" key="6">
    <source>
        <dbReference type="ARBA" id="ARBA00022833"/>
    </source>
</evidence>